<sequence>MIYFHCSATQGRKQEQLIITMPHCFLKSIRNPAISRSKHESVSSTFFNLHLGYNHHMSRKGKHHFSNKKVDELDLAELSIVTRFHLNHCILISDSVNQNNTQDSDSEAMSFDSDDNNEERNELVTRLKCGQLINTNHENHNETTAKRKAQEANLVNDNIKRSSRTIYNLRASSKQKNNSEYEVLQSRKRVHSENKITCNKIQNKDITVNNSDPLNSVVENPPMTELKKLLTQDLKPIILQSHKSVLENMVQQNENKSQLLKHSQSLVPNIIKNKTENSTSICLDSNKSIEDTQVSNNLATSCENGEKEGSNLDNNPLQKEPQNEHCLVINIPHAFCEQNSITFTPTFSKVLQSALSQFTATNVNSKSASKTNTSYILNMQQQQQPVMARNLIALDANFTKMNGFQFTENLGKNISNNGTKITEQNVHNSYKTYDEINVESESAIFENGEQEGVLTISDTSEFGNLQNCGIRKSVQHPCPYCEKKFDRPWVLKGHLRLHTGERPFECPVCHKTFADRSNLRAHQRTRNHHQWQWRCPTCSKAFSQRRYMERHRVEACRKYQMSQRR</sequence>
<feature type="domain" description="C2H2-type" evidence="9">
    <location>
        <begin position="533"/>
        <end position="552"/>
    </location>
</feature>
<dbReference type="FunFam" id="3.30.160.60:FF:000538">
    <property type="entry name" value="zinc finger protein 853"/>
    <property type="match status" value="1"/>
</dbReference>
<keyword evidence="2" id="KW-0479">Metal-binding</keyword>
<dbReference type="PANTHER" id="PTHR24394">
    <property type="entry name" value="ZINC FINGER PROTEIN"/>
    <property type="match status" value="1"/>
</dbReference>
<evidence type="ECO:0000256" key="5">
    <source>
        <dbReference type="ARBA" id="ARBA00022833"/>
    </source>
</evidence>
<gene>
    <name evidence="10" type="ORF">L9F63_002635</name>
</gene>
<dbReference type="PROSITE" id="PS00028">
    <property type="entry name" value="ZINC_FINGER_C2H2_1"/>
    <property type="match status" value="2"/>
</dbReference>
<feature type="domain" description="C2H2-type" evidence="9">
    <location>
        <begin position="504"/>
        <end position="528"/>
    </location>
</feature>
<keyword evidence="4 7" id="KW-0863">Zinc-finger</keyword>
<dbReference type="Pfam" id="PF00096">
    <property type="entry name" value="zf-C2H2"/>
    <property type="match status" value="2"/>
</dbReference>
<organism evidence="10 11">
    <name type="scientific">Diploptera punctata</name>
    <name type="common">Pacific beetle cockroach</name>
    <dbReference type="NCBI Taxonomy" id="6984"/>
    <lineage>
        <taxon>Eukaryota</taxon>
        <taxon>Metazoa</taxon>
        <taxon>Ecdysozoa</taxon>
        <taxon>Arthropoda</taxon>
        <taxon>Hexapoda</taxon>
        <taxon>Insecta</taxon>
        <taxon>Pterygota</taxon>
        <taxon>Neoptera</taxon>
        <taxon>Polyneoptera</taxon>
        <taxon>Dictyoptera</taxon>
        <taxon>Blattodea</taxon>
        <taxon>Blaberoidea</taxon>
        <taxon>Blaberidae</taxon>
        <taxon>Diplopterinae</taxon>
        <taxon>Diploptera</taxon>
    </lineage>
</organism>
<dbReference type="PROSITE" id="PS50157">
    <property type="entry name" value="ZINC_FINGER_C2H2_2"/>
    <property type="match status" value="3"/>
</dbReference>
<comment type="caution">
    <text evidence="10">The sequence shown here is derived from an EMBL/GenBank/DDBJ whole genome shotgun (WGS) entry which is preliminary data.</text>
</comment>
<protein>
    <recommendedName>
        <fullName evidence="9">C2H2-type domain-containing protein</fullName>
    </recommendedName>
</protein>
<keyword evidence="3" id="KW-0677">Repeat</keyword>
<feature type="domain" description="C2H2-type" evidence="9">
    <location>
        <begin position="476"/>
        <end position="503"/>
    </location>
</feature>
<dbReference type="InterPro" id="IPR036236">
    <property type="entry name" value="Znf_C2H2_sf"/>
</dbReference>
<keyword evidence="5" id="KW-0862">Zinc</keyword>
<dbReference type="GO" id="GO:0008270">
    <property type="term" value="F:zinc ion binding"/>
    <property type="evidence" value="ECO:0007669"/>
    <property type="project" value="UniProtKB-KW"/>
</dbReference>
<evidence type="ECO:0000256" key="1">
    <source>
        <dbReference type="ARBA" id="ARBA00004123"/>
    </source>
</evidence>
<dbReference type="InterPro" id="IPR013087">
    <property type="entry name" value="Znf_C2H2_type"/>
</dbReference>
<dbReference type="GO" id="GO:0000981">
    <property type="term" value="F:DNA-binding transcription factor activity, RNA polymerase II-specific"/>
    <property type="evidence" value="ECO:0007669"/>
    <property type="project" value="TreeGrafter"/>
</dbReference>
<evidence type="ECO:0000313" key="11">
    <source>
        <dbReference type="Proteomes" id="UP001233999"/>
    </source>
</evidence>
<evidence type="ECO:0000256" key="7">
    <source>
        <dbReference type="PROSITE-ProRule" id="PRU00042"/>
    </source>
</evidence>
<name>A0AAD7ZRK7_DIPPU</name>
<evidence type="ECO:0000259" key="9">
    <source>
        <dbReference type="PROSITE" id="PS50157"/>
    </source>
</evidence>
<evidence type="ECO:0000256" key="4">
    <source>
        <dbReference type="ARBA" id="ARBA00022771"/>
    </source>
</evidence>
<dbReference type="EMBL" id="JASPKZ010007260">
    <property type="protein sequence ID" value="KAJ9585559.1"/>
    <property type="molecule type" value="Genomic_DNA"/>
</dbReference>
<evidence type="ECO:0000256" key="8">
    <source>
        <dbReference type="SAM" id="MobiDB-lite"/>
    </source>
</evidence>
<comment type="subcellular location">
    <subcellularLocation>
        <location evidence="1">Nucleus</location>
    </subcellularLocation>
</comment>
<dbReference type="SMART" id="SM00355">
    <property type="entry name" value="ZnF_C2H2"/>
    <property type="match status" value="3"/>
</dbReference>
<feature type="region of interest" description="Disordered" evidence="8">
    <location>
        <begin position="97"/>
        <end position="117"/>
    </location>
</feature>
<accession>A0AAD7ZRK7</accession>
<evidence type="ECO:0000313" key="10">
    <source>
        <dbReference type="EMBL" id="KAJ9585559.1"/>
    </source>
</evidence>
<dbReference type="PANTHER" id="PTHR24394:SF44">
    <property type="entry name" value="ZINC FINGER PROTEIN 271-LIKE"/>
    <property type="match status" value="1"/>
</dbReference>
<feature type="non-terminal residue" evidence="10">
    <location>
        <position position="565"/>
    </location>
</feature>
<proteinExistence type="predicted"/>
<keyword evidence="6" id="KW-0539">Nucleus</keyword>
<evidence type="ECO:0000256" key="2">
    <source>
        <dbReference type="ARBA" id="ARBA00022723"/>
    </source>
</evidence>
<evidence type="ECO:0000256" key="3">
    <source>
        <dbReference type="ARBA" id="ARBA00022737"/>
    </source>
</evidence>
<dbReference type="Gene3D" id="3.30.160.60">
    <property type="entry name" value="Classic Zinc Finger"/>
    <property type="match status" value="2"/>
</dbReference>
<reference evidence="10" key="1">
    <citation type="journal article" date="2023" name="IScience">
        <title>Live-bearing cockroach genome reveals convergent evolutionary mechanisms linked to viviparity in insects and beyond.</title>
        <authorList>
            <person name="Fouks B."/>
            <person name="Harrison M.C."/>
            <person name="Mikhailova A.A."/>
            <person name="Marchal E."/>
            <person name="English S."/>
            <person name="Carruthers M."/>
            <person name="Jennings E.C."/>
            <person name="Chiamaka E.L."/>
            <person name="Frigard R.A."/>
            <person name="Pippel M."/>
            <person name="Attardo G.M."/>
            <person name="Benoit J.B."/>
            <person name="Bornberg-Bauer E."/>
            <person name="Tobe S.S."/>
        </authorList>
    </citation>
    <scope>NUCLEOTIDE SEQUENCE</scope>
    <source>
        <strain evidence="10">Stay&amp;Tobe</strain>
    </source>
</reference>
<reference evidence="10" key="2">
    <citation type="submission" date="2023-05" db="EMBL/GenBank/DDBJ databases">
        <authorList>
            <person name="Fouks B."/>
        </authorList>
    </citation>
    <scope>NUCLEOTIDE SEQUENCE</scope>
    <source>
        <strain evidence="10">Stay&amp;Tobe</strain>
        <tissue evidence="10">Testes</tissue>
    </source>
</reference>
<dbReference type="SUPFAM" id="SSF57667">
    <property type="entry name" value="beta-beta-alpha zinc fingers"/>
    <property type="match status" value="1"/>
</dbReference>
<dbReference type="Proteomes" id="UP001233999">
    <property type="component" value="Unassembled WGS sequence"/>
</dbReference>
<dbReference type="GO" id="GO:0005634">
    <property type="term" value="C:nucleus"/>
    <property type="evidence" value="ECO:0007669"/>
    <property type="project" value="UniProtKB-SubCell"/>
</dbReference>
<evidence type="ECO:0000256" key="6">
    <source>
        <dbReference type="ARBA" id="ARBA00023242"/>
    </source>
</evidence>
<dbReference type="AlphaFoldDB" id="A0AAD7ZRK7"/>
<keyword evidence="11" id="KW-1185">Reference proteome</keyword>